<evidence type="ECO:0000256" key="2">
    <source>
        <dbReference type="ARBA" id="ARBA00005582"/>
    </source>
</evidence>
<dbReference type="AlphaFoldDB" id="A0A4Y7RDJ9"/>
<evidence type="ECO:0000313" key="16">
    <source>
        <dbReference type="Proteomes" id="UP000298324"/>
    </source>
</evidence>
<dbReference type="PANTHER" id="PTHR47707:SF1">
    <property type="entry name" value="NUDIX HYDROLASE FAMILY PROTEIN"/>
    <property type="match status" value="1"/>
</dbReference>
<dbReference type="PRINTS" id="PR00502">
    <property type="entry name" value="NUDIXFAMILY"/>
</dbReference>
<dbReference type="GO" id="GO:0044715">
    <property type="term" value="F:8-oxo-dGDP phosphatase activity"/>
    <property type="evidence" value="ECO:0007669"/>
    <property type="project" value="TreeGrafter"/>
</dbReference>
<dbReference type="Pfam" id="PF14815">
    <property type="entry name" value="NUDIX_4"/>
    <property type="match status" value="1"/>
</dbReference>
<dbReference type="RefSeq" id="WP_190238957.1">
    <property type="nucleotide sequence ID" value="NZ_QFGA01000001.1"/>
</dbReference>
<dbReference type="InterPro" id="IPR020476">
    <property type="entry name" value="Nudix_hydrolase"/>
</dbReference>
<dbReference type="GO" id="GO:0006281">
    <property type="term" value="P:DNA repair"/>
    <property type="evidence" value="ECO:0007669"/>
    <property type="project" value="UniProtKB-KW"/>
</dbReference>
<dbReference type="GO" id="GO:0044716">
    <property type="term" value="F:8-oxo-GDP phosphatase activity"/>
    <property type="evidence" value="ECO:0007669"/>
    <property type="project" value="TreeGrafter"/>
</dbReference>
<comment type="catalytic activity">
    <reaction evidence="10">
        <text>8-oxo-dGTP + H2O = 8-oxo-dGMP + diphosphate + H(+)</text>
        <dbReference type="Rhea" id="RHEA:31575"/>
        <dbReference type="ChEBI" id="CHEBI:15377"/>
        <dbReference type="ChEBI" id="CHEBI:15378"/>
        <dbReference type="ChEBI" id="CHEBI:33019"/>
        <dbReference type="ChEBI" id="CHEBI:63224"/>
        <dbReference type="ChEBI" id="CHEBI:77896"/>
        <dbReference type="EC" id="3.6.1.55"/>
    </reaction>
</comment>
<feature type="binding site" evidence="13">
    <location>
        <position position="56"/>
    </location>
    <ligand>
        <name>Mg(2+)</name>
        <dbReference type="ChEBI" id="CHEBI:18420"/>
    </ligand>
</feature>
<evidence type="ECO:0000256" key="11">
    <source>
        <dbReference type="ARBA" id="ARBA00038905"/>
    </source>
</evidence>
<proteinExistence type="inferred from homology"/>
<evidence type="ECO:0000256" key="13">
    <source>
        <dbReference type="PIRSR" id="PIRSR603561-2"/>
    </source>
</evidence>
<dbReference type="PROSITE" id="PS51462">
    <property type="entry name" value="NUDIX"/>
    <property type="match status" value="1"/>
</dbReference>
<feature type="binding site" evidence="12">
    <location>
        <position position="22"/>
    </location>
    <ligand>
        <name>8-oxo-dGTP</name>
        <dbReference type="ChEBI" id="CHEBI:77896"/>
    </ligand>
</feature>
<keyword evidence="3" id="KW-0515">Mutator protein</keyword>
<dbReference type="InterPro" id="IPR029119">
    <property type="entry name" value="MutY_C"/>
</dbReference>
<dbReference type="InterPro" id="IPR047127">
    <property type="entry name" value="MutT-like"/>
</dbReference>
<evidence type="ECO:0000256" key="3">
    <source>
        <dbReference type="ARBA" id="ARBA00022457"/>
    </source>
</evidence>
<evidence type="ECO:0000259" key="14">
    <source>
        <dbReference type="PROSITE" id="PS51462"/>
    </source>
</evidence>
<dbReference type="GO" id="GO:0035539">
    <property type="term" value="F:8-oxo-7,8-dihydrodeoxyguanosine triphosphate pyrophosphatase activity"/>
    <property type="evidence" value="ECO:0007669"/>
    <property type="project" value="UniProtKB-EC"/>
</dbReference>
<comment type="caution">
    <text evidence="15">The sequence shown here is derived from an EMBL/GenBank/DDBJ whole genome shotgun (WGS) entry which is preliminary data.</text>
</comment>
<evidence type="ECO:0000256" key="12">
    <source>
        <dbReference type="PIRSR" id="PIRSR603561-1"/>
    </source>
</evidence>
<evidence type="ECO:0000256" key="9">
    <source>
        <dbReference type="ARBA" id="ARBA00023204"/>
    </source>
</evidence>
<dbReference type="InterPro" id="IPR003561">
    <property type="entry name" value="Mutator_MutT"/>
</dbReference>
<keyword evidence="8 13" id="KW-0460">Magnesium</keyword>
<keyword evidence="7 15" id="KW-0378">Hydrolase</keyword>
<feature type="binding site" evidence="12">
    <location>
        <begin position="33"/>
        <end position="36"/>
    </location>
    <ligand>
        <name>8-oxo-dGTP</name>
        <dbReference type="ChEBI" id="CHEBI:77896"/>
    </ligand>
</feature>
<evidence type="ECO:0000256" key="10">
    <source>
        <dbReference type="ARBA" id="ARBA00035861"/>
    </source>
</evidence>
<feature type="binding site" evidence="13">
    <location>
        <position position="36"/>
    </location>
    <ligand>
        <name>Mg(2+)</name>
        <dbReference type="ChEBI" id="CHEBI:18420"/>
    </ligand>
</feature>
<evidence type="ECO:0000256" key="8">
    <source>
        <dbReference type="ARBA" id="ARBA00022842"/>
    </source>
</evidence>
<dbReference type="InterPro" id="IPR015797">
    <property type="entry name" value="NUDIX_hydrolase-like_dom_sf"/>
</dbReference>
<feature type="domain" description="Nudix hydrolase" evidence="14">
    <location>
        <begin position="1"/>
        <end position="127"/>
    </location>
</feature>
<keyword evidence="6" id="KW-0227">DNA damage</keyword>
<sequence length="136" mass="15493">MRTVNVTAAIIERGREILISQRLKGSHMGLKWEFPGGKIEPGESPEECLRREIKEELDLDIRVGDRLMIVEHQYEELKVILYCYRCSYLGGETKAKDCHDFRWVVIGDLKSFDFAEADLPVVRYLTAQAGSDAGSD</sequence>
<evidence type="ECO:0000256" key="6">
    <source>
        <dbReference type="ARBA" id="ARBA00022763"/>
    </source>
</evidence>
<protein>
    <recommendedName>
        <fullName evidence="11">8-oxo-dGTP diphosphatase</fullName>
        <ecNumber evidence="11">3.6.1.55</ecNumber>
    </recommendedName>
</protein>
<feature type="binding site" evidence="12">
    <location>
        <position position="27"/>
    </location>
    <ligand>
        <name>8-oxo-dGTP</name>
        <dbReference type="ChEBI" id="CHEBI:77896"/>
    </ligand>
</feature>
<dbReference type="Gene3D" id="3.90.79.10">
    <property type="entry name" value="Nucleoside Triphosphate Pyrophosphohydrolase"/>
    <property type="match status" value="1"/>
</dbReference>
<name>A0A4Y7RDJ9_9FIRM</name>
<dbReference type="GO" id="GO:0046872">
    <property type="term" value="F:metal ion binding"/>
    <property type="evidence" value="ECO:0007669"/>
    <property type="project" value="UniProtKB-KW"/>
</dbReference>
<dbReference type="NCBIfam" id="TIGR00586">
    <property type="entry name" value="mutt"/>
    <property type="match status" value="1"/>
</dbReference>
<evidence type="ECO:0000256" key="4">
    <source>
        <dbReference type="ARBA" id="ARBA00022705"/>
    </source>
</evidence>
<dbReference type="CDD" id="cd03425">
    <property type="entry name" value="NUDIX_MutT_NudA_like"/>
    <property type="match status" value="1"/>
</dbReference>
<reference evidence="15 16" key="1">
    <citation type="journal article" date="2018" name="Environ. Microbiol.">
        <title>Novel energy conservation strategies and behaviour of Pelotomaculum schinkii driving syntrophic propionate catabolism.</title>
        <authorList>
            <person name="Hidalgo-Ahumada C.A.P."/>
            <person name="Nobu M.K."/>
            <person name="Narihiro T."/>
            <person name="Tamaki H."/>
            <person name="Liu W.T."/>
            <person name="Kamagata Y."/>
            <person name="Stams A.J.M."/>
            <person name="Imachi H."/>
            <person name="Sousa D.Z."/>
        </authorList>
    </citation>
    <scope>NUCLEOTIDE SEQUENCE [LARGE SCALE GENOMIC DNA]</scope>
    <source>
        <strain evidence="15 16">HH</strain>
    </source>
</reference>
<comment type="similarity">
    <text evidence="2">Belongs to the Nudix hydrolase family.</text>
</comment>
<comment type="cofactor">
    <cofactor evidence="1 13">
        <name>Mg(2+)</name>
        <dbReference type="ChEBI" id="CHEBI:18420"/>
    </cofactor>
</comment>
<keyword evidence="9" id="KW-0234">DNA repair</keyword>
<organism evidence="15 16">
    <name type="scientific">Pelotomaculum schinkii</name>
    <dbReference type="NCBI Taxonomy" id="78350"/>
    <lineage>
        <taxon>Bacteria</taxon>
        <taxon>Bacillati</taxon>
        <taxon>Bacillota</taxon>
        <taxon>Clostridia</taxon>
        <taxon>Eubacteriales</taxon>
        <taxon>Desulfotomaculaceae</taxon>
        <taxon>Pelotomaculum</taxon>
    </lineage>
</organism>
<dbReference type="InterPro" id="IPR020084">
    <property type="entry name" value="NUDIX_hydrolase_CS"/>
</dbReference>
<dbReference type="GO" id="GO:0008413">
    <property type="term" value="F:8-oxo-7,8-dihydroguanosine triphosphate pyrophosphatase activity"/>
    <property type="evidence" value="ECO:0007669"/>
    <property type="project" value="InterPro"/>
</dbReference>
<evidence type="ECO:0000256" key="1">
    <source>
        <dbReference type="ARBA" id="ARBA00001946"/>
    </source>
</evidence>
<gene>
    <name evidence="15" type="primary">nudG</name>
    <name evidence="15" type="ORF">Psch_00364</name>
</gene>
<dbReference type="InterPro" id="IPR000086">
    <property type="entry name" value="NUDIX_hydrolase_dom"/>
</dbReference>
<dbReference type="PANTHER" id="PTHR47707">
    <property type="entry name" value="8-OXO-DGTP DIPHOSPHATASE"/>
    <property type="match status" value="1"/>
</dbReference>
<evidence type="ECO:0000313" key="15">
    <source>
        <dbReference type="EMBL" id="TEB06831.1"/>
    </source>
</evidence>
<evidence type="ECO:0000256" key="7">
    <source>
        <dbReference type="ARBA" id="ARBA00022801"/>
    </source>
</evidence>
<evidence type="ECO:0000256" key="5">
    <source>
        <dbReference type="ARBA" id="ARBA00022723"/>
    </source>
</evidence>
<dbReference type="GO" id="GO:0006260">
    <property type="term" value="P:DNA replication"/>
    <property type="evidence" value="ECO:0007669"/>
    <property type="project" value="UniProtKB-KW"/>
</dbReference>
<keyword evidence="5 13" id="KW-0479">Metal-binding</keyword>
<dbReference type="SUPFAM" id="SSF55811">
    <property type="entry name" value="Nudix"/>
    <property type="match status" value="1"/>
</dbReference>
<keyword evidence="16" id="KW-1185">Reference proteome</keyword>
<dbReference type="Proteomes" id="UP000298324">
    <property type="component" value="Unassembled WGS sequence"/>
</dbReference>
<accession>A0A4Y7RDJ9</accession>
<keyword evidence="4" id="KW-0235">DNA replication</keyword>
<dbReference type="EC" id="3.6.1.55" evidence="11"/>
<dbReference type="PROSITE" id="PS00893">
    <property type="entry name" value="NUDIX_BOX"/>
    <property type="match status" value="1"/>
</dbReference>
<dbReference type="EMBL" id="QFGA01000001">
    <property type="protein sequence ID" value="TEB06831.1"/>
    <property type="molecule type" value="Genomic_DNA"/>
</dbReference>